<evidence type="ECO:0000256" key="4">
    <source>
        <dbReference type="ARBA" id="ARBA00022741"/>
    </source>
</evidence>
<name>A0ABU7T2J3_9LACO</name>
<dbReference type="Gene3D" id="3.40.50.300">
    <property type="entry name" value="P-loop containing nucleotide triphosphate hydrolases"/>
    <property type="match status" value="2"/>
</dbReference>
<evidence type="ECO:0000256" key="1">
    <source>
        <dbReference type="ARBA" id="ARBA00006847"/>
    </source>
</evidence>
<organism evidence="10 11">
    <name type="scientific">Schleiferilactobacillus harbinensis</name>
    <dbReference type="NCBI Taxonomy" id="304207"/>
    <lineage>
        <taxon>Bacteria</taxon>
        <taxon>Bacillati</taxon>
        <taxon>Bacillota</taxon>
        <taxon>Bacilli</taxon>
        <taxon>Lactobacillales</taxon>
        <taxon>Lactobacillaceae</taxon>
        <taxon>Schleiferilactobacillus</taxon>
    </lineage>
</organism>
<keyword evidence="4" id="KW-0547">Nucleotide-binding</keyword>
<keyword evidence="11" id="KW-1185">Reference proteome</keyword>
<dbReference type="InterPro" id="IPR011545">
    <property type="entry name" value="DEAD/DEAH_box_helicase_dom"/>
</dbReference>
<dbReference type="Pfam" id="PF22590">
    <property type="entry name" value="Cas3-like_C_2"/>
    <property type="match status" value="1"/>
</dbReference>
<keyword evidence="3" id="KW-0479">Metal-binding</keyword>
<dbReference type="Proteomes" id="UP001330016">
    <property type="component" value="Unassembled WGS sequence"/>
</dbReference>
<dbReference type="InterPro" id="IPR038257">
    <property type="entry name" value="CRISPR-assoc_Cas3_HD_sf"/>
</dbReference>
<reference evidence="10 11" key="1">
    <citation type="submission" date="2023-02" db="EMBL/GenBank/DDBJ databases">
        <title>The predominant lactic acid bacteria and yeasts involved in the spontaneous fermentation of millet during the production of the traditional porridge Hausa koko in Ghana.</title>
        <authorList>
            <person name="Atter A."/>
            <person name="Diaz M."/>
        </authorList>
    </citation>
    <scope>NUCLEOTIDE SEQUENCE [LARGE SCALE GENOMIC DNA]</scope>
    <source>
        <strain evidence="10 11">FI11640</strain>
    </source>
</reference>
<dbReference type="Gene3D" id="1.10.3210.30">
    <property type="match status" value="1"/>
</dbReference>
<dbReference type="InterPro" id="IPR006483">
    <property type="entry name" value="CRISPR-assoc_Cas3_HD"/>
</dbReference>
<keyword evidence="10" id="KW-0540">Nuclease</keyword>
<comment type="similarity">
    <text evidence="1">In the N-terminal section; belongs to the CRISPR-associated nuclease Cas3-HD family.</text>
</comment>
<dbReference type="CDD" id="cd09641">
    <property type="entry name" value="Cas3''_I"/>
    <property type="match status" value="1"/>
</dbReference>
<dbReference type="GO" id="GO:0004519">
    <property type="term" value="F:endonuclease activity"/>
    <property type="evidence" value="ECO:0007669"/>
    <property type="project" value="UniProtKB-KW"/>
</dbReference>
<keyword evidence="8" id="KW-0051">Antiviral defense</keyword>
<feature type="domain" description="HD Cas3-type" evidence="9">
    <location>
        <begin position="9"/>
        <end position="211"/>
    </location>
</feature>
<dbReference type="PROSITE" id="PS51643">
    <property type="entry name" value="HD_CAS3"/>
    <property type="match status" value="1"/>
</dbReference>
<dbReference type="InterPro" id="IPR054712">
    <property type="entry name" value="Cas3-like_dom"/>
</dbReference>
<proteinExistence type="inferred from homology"/>
<dbReference type="RefSeq" id="WP_331244318.1">
    <property type="nucleotide sequence ID" value="NZ_JAQSGJ010000047.1"/>
</dbReference>
<evidence type="ECO:0000256" key="8">
    <source>
        <dbReference type="ARBA" id="ARBA00023118"/>
    </source>
</evidence>
<evidence type="ECO:0000256" key="7">
    <source>
        <dbReference type="ARBA" id="ARBA00022840"/>
    </source>
</evidence>
<evidence type="ECO:0000313" key="11">
    <source>
        <dbReference type="Proteomes" id="UP001330016"/>
    </source>
</evidence>
<comment type="similarity">
    <text evidence="2">In the central section; belongs to the CRISPR-associated helicase Cas3 family.</text>
</comment>
<comment type="caution">
    <text evidence="10">The sequence shown here is derived from an EMBL/GenBank/DDBJ whole genome shotgun (WGS) entry which is preliminary data.</text>
</comment>
<dbReference type="InterPro" id="IPR006674">
    <property type="entry name" value="HD_domain"/>
</dbReference>
<sequence length="814" mass="91338">MWLAHTKKVDGEGQPLANHLKSVANLAGTYAKPLDLYWTAYLAGLLHDAGKYSDAFQTYLRRAQQGQRVQRGSVDHAYAGGKIIIGIANGNDPYPKQKSLAALIIANAVISHHRSELYDYIDPVDYQSPYDRRIDDHSVDHAQRDLEYPQIVTRFHSEICSDSELGTLLKKAEEEILKATVQAHQSGQNHADVFAWLNRYIYSCLIDADRTDTANFDQELRADYRLAQRDKDLKKLSTNLTNTVSSFPRTTKIDKQRHDISETATAHGQQWPTGMYRLTIPTGGGKTLASMRFALASACRNQQQSIIYSAPFISILRQNAGSVQKAVKSTDDVLEHHANIDLGTGISPVLRYQHDAWDAPIVMTTAAGFVNSILGNGSNNIRRFHRLCNSVLLVDEPQALPARLQDLFLSFLQFAVKTGHATVVYLTATQPALDVFNPEIFSNLPEIIPNYHTYERQMQRVHIDSHLLVGDKVPAFTAETLADYIANHFSGNLLVILNTISAVQNLTRTLKERFSTNGPSIWSLSTRLCPQHEADQLAAIRYLLDRQWPVIVVATPIIEAGVDISFKHCIRAFAGMDAIAQAAGRVNREGKASSLGDLTLIQTDTAFDSLAGLTDLKKRAEITKECLVRFKRDPDEMLTTTAQTLYFRDYYMKVRNEKITKYPAVVAGEPLWLYDLLNDGNDQASNSESLRYAYAQRHGYQWPYYYAPAWDTLSAEYQYIDDQKIGILVPYNTEAKHLIAELTNCQDAKKVSRLLKRAQRYVVGIYAKKSKNSKTGKRLPVTDKAIPLAGFDGQIYQLDPSKKDAYSTTLGLRL</sequence>
<dbReference type="InterPro" id="IPR027417">
    <property type="entry name" value="P-loop_NTPase"/>
</dbReference>
<keyword evidence="6" id="KW-0347">Helicase</keyword>
<dbReference type="CDD" id="cd17930">
    <property type="entry name" value="DEXHc_cas3"/>
    <property type="match status" value="1"/>
</dbReference>
<evidence type="ECO:0000313" key="10">
    <source>
        <dbReference type="EMBL" id="MEE6716757.1"/>
    </source>
</evidence>
<evidence type="ECO:0000256" key="3">
    <source>
        <dbReference type="ARBA" id="ARBA00022723"/>
    </source>
</evidence>
<dbReference type="SUPFAM" id="SSF109604">
    <property type="entry name" value="HD-domain/PDEase-like"/>
    <property type="match status" value="1"/>
</dbReference>
<dbReference type="SUPFAM" id="SSF52540">
    <property type="entry name" value="P-loop containing nucleoside triphosphate hydrolases"/>
    <property type="match status" value="1"/>
</dbReference>
<keyword evidence="7" id="KW-0067">ATP-binding</keyword>
<dbReference type="Pfam" id="PF01966">
    <property type="entry name" value="HD"/>
    <property type="match status" value="1"/>
</dbReference>
<gene>
    <name evidence="10" type="ORF">PS435_12935</name>
</gene>
<protein>
    <submittedName>
        <fullName evidence="10">CRISPR-associated endonuclease Cas3</fullName>
    </submittedName>
</protein>
<accession>A0ABU7T2J3</accession>
<dbReference type="EMBL" id="JAQSGK010000047">
    <property type="protein sequence ID" value="MEE6716757.1"/>
    <property type="molecule type" value="Genomic_DNA"/>
</dbReference>
<keyword evidence="5" id="KW-0378">Hydrolase</keyword>
<evidence type="ECO:0000256" key="2">
    <source>
        <dbReference type="ARBA" id="ARBA00009046"/>
    </source>
</evidence>
<evidence type="ECO:0000256" key="6">
    <source>
        <dbReference type="ARBA" id="ARBA00022806"/>
    </source>
</evidence>
<dbReference type="NCBIfam" id="TIGR01596">
    <property type="entry name" value="cas3_HD"/>
    <property type="match status" value="1"/>
</dbReference>
<dbReference type="Pfam" id="PF00270">
    <property type="entry name" value="DEAD"/>
    <property type="match status" value="1"/>
</dbReference>
<evidence type="ECO:0000256" key="5">
    <source>
        <dbReference type="ARBA" id="ARBA00022801"/>
    </source>
</evidence>
<evidence type="ECO:0000259" key="9">
    <source>
        <dbReference type="PROSITE" id="PS51643"/>
    </source>
</evidence>
<keyword evidence="10" id="KW-0255">Endonuclease</keyword>